<dbReference type="Pfam" id="PF00560">
    <property type="entry name" value="LRR_1"/>
    <property type="match status" value="2"/>
</dbReference>
<dbReference type="OrthoDB" id="663146at2759"/>
<evidence type="ECO:0000256" key="3">
    <source>
        <dbReference type="ARBA" id="ARBA00022527"/>
    </source>
</evidence>
<dbReference type="InterPro" id="IPR008271">
    <property type="entry name" value="Ser/Thr_kinase_AS"/>
</dbReference>
<dbReference type="InterPro" id="IPR051824">
    <property type="entry name" value="LRR_Rcpt-Like_S/T_Kinase"/>
</dbReference>
<sequence length="935" mass="103327">MFRKWGISAAKSWNMSGEPCSGAAIDSTDIENTPGFNPAIKCNCDYKNGTTCHITELKVYALDVKGVIPEELANLTYLTYLKLDQNYLTGPMPAFLGNLSAMQKLSFGINALSGNIPAELGKLTELRLLAFGSNNFSGTLPPQIGNLVKLEEIYMDSSGVSGEIPWTFRNLVNMKTMRFQGNSFEGPIPSSYSKLTSLIDLRISELSNASSTLNFIKDMKALTVLILRNNMISGTIPSNIGEYQNLQRLDLSFNNLSGHIPSSLFNLSSLYYLFLGNNSLSGSLPPQKSEKLLNIDLSYNELSGSFPSWVSQDLQLNLVANNFIFDNSNSSLLSPGLDCLQRNFPCNRGFPHCANFSVKCGGQAMASPTGRIFESENETLAPASYYVTDTKKWGVSNVGLFNDRKAPSYFQNTLSQIAGTGILTTEFFQTSRLSPGSLRYCGLGLENGIYTVSLWFAETKISDASSESWRSLGRRVFDIYIQRDLQLKDFDIRKEAGGASNKAVQKEFKANVSENFIEIHLFWAGKGTCCIPEQGYYGPSISALAVTSDFTPTVSGLPPTTTTSEGKTELIVGLVVGVTVASLLAVIVFYLKRKRSSASEVEEEFIALVSKPNTFSYTELKNATHDFDPKNKLGEGGFGPVYKGVLLDGRLVAVKQLSVASHQGRSQFVTEVATLSAVQQRNLVKLYGCCIEGNNCLLVYEYLENKSLDQALFRNTLNLDWHTRYNICLGAARGLAYLHEESRPRIVHRDLKASNILLDADLNPKISDFGLAKLYDDKKTHISTRVAGTIGYLAPEYALRGHLTEKADVFGYGIVVLEIVSGRPNFYSDPEKIYLLELAWNLHENNCELELIDPKLSEFDEKEACRLIRLALLCTQVSPALRPSMSRVVAMLLGDVEVSTIASRPDYLTNWELNDISSRFMGENSLRNLGVKIDY</sequence>
<evidence type="ECO:0000256" key="13">
    <source>
        <dbReference type="ARBA" id="ARBA00022989"/>
    </source>
</evidence>
<keyword evidence="7 17" id="KW-0812">Transmembrane</keyword>
<protein>
    <recommendedName>
        <fullName evidence="2">non-specific serine/threonine protein kinase</fullName>
        <ecNumber evidence="2">2.7.11.1</ecNumber>
    </recommendedName>
</protein>
<keyword evidence="16" id="KW-0325">Glycoprotein</keyword>
<keyword evidence="11" id="KW-0418">Kinase</keyword>
<dbReference type="FunFam" id="2.60.120.430:FF:000002">
    <property type="entry name" value="Leucine-rich repeat receptor-like protein kinase"/>
    <property type="match status" value="1"/>
</dbReference>
<keyword evidence="10" id="KW-0547">Nucleotide-binding</keyword>
<evidence type="ECO:0000256" key="16">
    <source>
        <dbReference type="ARBA" id="ARBA00023180"/>
    </source>
</evidence>
<evidence type="ECO:0000313" key="20">
    <source>
        <dbReference type="RefSeq" id="XP_010244449.1"/>
    </source>
</evidence>
<accession>A0A1U7Z1G4</accession>
<keyword evidence="5" id="KW-0433">Leucine-rich repeat</keyword>
<dbReference type="GO" id="GO:0016020">
    <property type="term" value="C:membrane"/>
    <property type="evidence" value="ECO:0007669"/>
    <property type="project" value="UniProtKB-SubCell"/>
</dbReference>
<dbReference type="AlphaFoldDB" id="A0A1U7Z1G4"/>
<evidence type="ECO:0000313" key="19">
    <source>
        <dbReference type="Proteomes" id="UP000189703"/>
    </source>
</evidence>
<feature type="domain" description="Protein kinase" evidence="18">
    <location>
        <begin position="627"/>
        <end position="898"/>
    </location>
</feature>
<evidence type="ECO:0000256" key="11">
    <source>
        <dbReference type="ARBA" id="ARBA00022777"/>
    </source>
</evidence>
<dbReference type="Gene3D" id="3.80.10.10">
    <property type="entry name" value="Ribonuclease Inhibitor"/>
    <property type="match status" value="2"/>
</dbReference>
<dbReference type="FunFam" id="3.80.10.10:FF:001380">
    <property type="entry name" value="Os05g0256100 protein"/>
    <property type="match status" value="1"/>
</dbReference>
<evidence type="ECO:0000256" key="17">
    <source>
        <dbReference type="SAM" id="Phobius"/>
    </source>
</evidence>
<organism evidence="19 20">
    <name type="scientific">Nelumbo nucifera</name>
    <name type="common">Sacred lotus</name>
    <dbReference type="NCBI Taxonomy" id="4432"/>
    <lineage>
        <taxon>Eukaryota</taxon>
        <taxon>Viridiplantae</taxon>
        <taxon>Streptophyta</taxon>
        <taxon>Embryophyta</taxon>
        <taxon>Tracheophyta</taxon>
        <taxon>Spermatophyta</taxon>
        <taxon>Magnoliopsida</taxon>
        <taxon>Proteales</taxon>
        <taxon>Nelumbonaceae</taxon>
        <taxon>Nelumbo</taxon>
    </lineage>
</organism>
<dbReference type="CDD" id="cd14066">
    <property type="entry name" value="STKc_IRAK"/>
    <property type="match status" value="1"/>
</dbReference>
<dbReference type="FunFam" id="1.10.510.10:FF:000044">
    <property type="entry name" value="Putative LRR receptor-like serine/threonine-protein kinase"/>
    <property type="match status" value="1"/>
</dbReference>
<evidence type="ECO:0000256" key="8">
    <source>
        <dbReference type="ARBA" id="ARBA00022729"/>
    </source>
</evidence>
<evidence type="ECO:0000259" key="18">
    <source>
        <dbReference type="PROSITE" id="PS50011"/>
    </source>
</evidence>
<evidence type="ECO:0000256" key="10">
    <source>
        <dbReference type="ARBA" id="ARBA00022741"/>
    </source>
</evidence>
<dbReference type="Proteomes" id="UP000189703">
    <property type="component" value="Unplaced"/>
</dbReference>
<name>A0A1U7Z1G4_NELNU</name>
<dbReference type="FunFam" id="3.80.10.10:FF:000298">
    <property type="entry name" value="Putative LRR receptor-like serine/threonine-protein kinase"/>
    <property type="match status" value="1"/>
</dbReference>
<dbReference type="SMART" id="SM00220">
    <property type="entry name" value="S_TKc"/>
    <property type="match status" value="1"/>
</dbReference>
<proteinExistence type="predicted"/>
<keyword evidence="13 17" id="KW-1133">Transmembrane helix</keyword>
<evidence type="ECO:0000256" key="2">
    <source>
        <dbReference type="ARBA" id="ARBA00012513"/>
    </source>
</evidence>
<evidence type="ECO:0000256" key="15">
    <source>
        <dbReference type="ARBA" id="ARBA00023170"/>
    </source>
</evidence>
<keyword evidence="19" id="KW-1185">Reference proteome</keyword>
<evidence type="ECO:0000256" key="1">
    <source>
        <dbReference type="ARBA" id="ARBA00004167"/>
    </source>
</evidence>
<dbReference type="Pfam" id="PF00069">
    <property type="entry name" value="Pkinase"/>
    <property type="match status" value="1"/>
</dbReference>
<keyword evidence="15" id="KW-0675">Receptor</keyword>
<dbReference type="SUPFAM" id="SSF56112">
    <property type="entry name" value="Protein kinase-like (PK-like)"/>
    <property type="match status" value="1"/>
</dbReference>
<dbReference type="InterPro" id="IPR021720">
    <property type="entry name" value="Malectin_dom"/>
</dbReference>
<keyword evidence="12" id="KW-0067">ATP-binding</keyword>
<evidence type="ECO:0000256" key="12">
    <source>
        <dbReference type="ARBA" id="ARBA00022840"/>
    </source>
</evidence>
<dbReference type="GO" id="GO:0004674">
    <property type="term" value="F:protein serine/threonine kinase activity"/>
    <property type="evidence" value="ECO:0007669"/>
    <property type="project" value="UniProtKB-KW"/>
</dbReference>
<dbReference type="SUPFAM" id="SSF52058">
    <property type="entry name" value="L domain-like"/>
    <property type="match status" value="1"/>
</dbReference>
<evidence type="ECO:0000256" key="4">
    <source>
        <dbReference type="ARBA" id="ARBA00022553"/>
    </source>
</evidence>
<keyword evidence="14 17" id="KW-0472">Membrane</keyword>
<gene>
    <name evidence="20" type="primary">LOC104588283</name>
</gene>
<evidence type="ECO:0000256" key="5">
    <source>
        <dbReference type="ARBA" id="ARBA00022614"/>
    </source>
</evidence>
<keyword evidence="8" id="KW-0732">Signal</keyword>
<dbReference type="InterPro" id="IPR000719">
    <property type="entry name" value="Prot_kinase_dom"/>
</dbReference>
<dbReference type="PANTHER" id="PTHR48006:SF34">
    <property type="entry name" value="OS08G0203700 PROTEIN"/>
    <property type="match status" value="1"/>
</dbReference>
<dbReference type="EC" id="2.7.11.1" evidence="2"/>
<keyword evidence="3" id="KW-0723">Serine/threonine-protein kinase</keyword>
<evidence type="ECO:0000256" key="9">
    <source>
        <dbReference type="ARBA" id="ARBA00022737"/>
    </source>
</evidence>
<dbReference type="PANTHER" id="PTHR48006">
    <property type="entry name" value="LEUCINE-RICH REPEAT-CONTAINING PROTEIN DDB_G0281931-RELATED"/>
    <property type="match status" value="1"/>
</dbReference>
<comment type="subcellular location">
    <subcellularLocation>
        <location evidence="1">Membrane</location>
        <topology evidence="1">Single-pass membrane protein</topology>
    </subcellularLocation>
</comment>
<feature type="transmembrane region" description="Helical" evidence="17">
    <location>
        <begin position="570"/>
        <end position="591"/>
    </location>
</feature>
<evidence type="ECO:0000256" key="6">
    <source>
        <dbReference type="ARBA" id="ARBA00022679"/>
    </source>
</evidence>
<dbReference type="Pfam" id="PF11721">
    <property type="entry name" value="Malectin"/>
    <property type="match status" value="1"/>
</dbReference>
<dbReference type="InterPro" id="IPR001611">
    <property type="entry name" value="Leu-rich_rpt"/>
</dbReference>
<dbReference type="Gene3D" id="3.30.200.20">
    <property type="entry name" value="Phosphorylase Kinase, domain 1"/>
    <property type="match status" value="1"/>
</dbReference>
<dbReference type="FunFam" id="3.30.200.20:FF:000140">
    <property type="entry name" value="Leucine-rich repeat receptor-like protein kinase"/>
    <property type="match status" value="1"/>
</dbReference>
<dbReference type="InterPro" id="IPR032675">
    <property type="entry name" value="LRR_dom_sf"/>
</dbReference>
<dbReference type="RefSeq" id="XP_010244449.1">
    <property type="nucleotide sequence ID" value="XM_010246147.2"/>
</dbReference>
<dbReference type="Gene3D" id="2.60.120.430">
    <property type="entry name" value="Galactose-binding lectin"/>
    <property type="match status" value="1"/>
</dbReference>
<keyword evidence="4" id="KW-0597">Phosphoprotein</keyword>
<keyword evidence="6" id="KW-0808">Transferase</keyword>
<dbReference type="PROSITE" id="PS51450">
    <property type="entry name" value="LRR"/>
    <property type="match status" value="1"/>
</dbReference>
<evidence type="ECO:0000256" key="14">
    <source>
        <dbReference type="ARBA" id="ARBA00023136"/>
    </source>
</evidence>
<dbReference type="Gene3D" id="1.10.510.10">
    <property type="entry name" value="Transferase(Phosphotransferase) domain 1"/>
    <property type="match status" value="1"/>
</dbReference>
<dbReference type="PROSITE" id="PS50011">
    <property type="entry name" value="PROTEIN_KINASE_DOM"/>
    <property type="match status" value="1"/>
</dbReference>
<dbReference type="GeneID" id="104588283"/>
<reference evidence="20" key="1">
    <citation type="submission" date="2025-08" db="UniProtKB">
        <authorList>
            <consortium name="RefSeq"/>
        </authorList>
    </citation>
    <scope>IDENTIFICATION</scope>
</reference>
<dbReference type="InterPro" id="IPR011009">
    <property type="entry name" value="Kinase-like_dom_sf"/>
</dbReference>
<dbReference type="GO" id="GO:0005524">
    <property type="term" value="F:ATP binding"/>
    <property type="evidence" value="ECO:0007669"/>
    <property type="project" value="UniProtKB-KW"/>
</dbReference>
<keyword evidence="9" id="KW-0677">Repeat</keyword>
<evidence type="ECO:0000256" key="7">
    <source>
        <dbReference type="ARBA" id="ARBA00022692"/>
    </source>
</evidence>
<dbReference type="PROSITE" id="PS00108">
    <property type="entry name" value="PROTEIN_KINASE_ST"/>
    <property type="match status" value="1"/>
</dbReference>